<dbReference type="FunCoup" id="G0PKS0">
    <property type="interactions" value="373"/>
</dbReference>
<keyword evidence="3" id="KW-1185">Reference proteome</keyword>
<evidence type="ECO:0000256" key="1">
    <source>
        <dbReference type="SAM" id="Phobius"/>
    </source>
</evidence>
<name>G0PKS0_CAEBE</name>
<dbReference type="EMBL" id="GL380923">
    <property type="protein sequence ID" value="EGT32947.1"/>
    <property type="molecule type" value="Genomic_DNA"/>
</dbReference>
<organism evidence="3">
    <name type="scientific">Caenorhabditis brenneri</name>
    <name type="common">Nematode worm</name>
    <dbReference type="NCBI Taxonomy" id="135651"/>
    <lineage>
        <taxon>Eukaryota</taxon>
        <taxon>Metazoa</taxon>
        <taxon>Ecdysozoa</taxon>
        <taxon>Nematoda</taxon>
        <taxon>Chromadorea</taxon>
        <taxon>Rhabditida</taxon>
        <taxon>Rhabditina</taxon>
        <taxon>Rhabditomorpha</taxon>
        <taxon>Rhabditoidea</taxon>
        <taxon>Rhabditidae</taxon>
        <taxon>Peloderinae</taxon>
        <taxon>Caenorhabditis</taxon>
    </lineage>
</organism>
<protein>
    <recommendedName>
        <fullName evidence="4">Small integral membrane protein 15</fullName>
    </recommendedName>
</protein>
<dbReference type="eggNOG" id="ENOG502TIBT">
    <property type="taxonomic scope" value="Eukaryota"/>
</dbReference>
<proteinExistence type="predicted"/>
<dbReference type="HOGENOM" id="CLU_2322583_0_0_1"/>
<dbReference type="InParanoid" id="G0PKS0"/>
<gene>
    <name evidence="2" type="ORF">CAEBREN_19069</name>
</gene>
<keyword evidence="1" id="KW-0812">Transmembrane</keyword>
<keyword evidence="1" id="KW-0472">Membrane</keyword>
<feature type="transmembrane region" description="Helical" evidence="1">
    <location>
        <begin position="27"/>
        <end position="45"/>
    </location>
</feature>
<evidence type="ECO:0000313" key="3">
    <source>
        <dbReference type="Proteomes" id="UP000008068"/>
    </source>
</evidence>
<evidence type="ECO:0000313" key="2">
    <source>
        <dbReference type="EMBL" id="EGT32947.1"/>
    </source>
</evidence>
<keyword evidence="1" id="KW-1133">Transmembrane helix</keyword>
<evidence type="ECO:0008006" key="4">
    <source>
        <dbReference type="Google" id="ProtNLM"/>
    </source>
</evidence>
<reference evidence="3" key="1">
    <citation type="submission" date="2011-07" db="EMBL/GenBank/DDBJ databases">
        <authorList>
            <consortium name="Caenorhabditis brenneri Sequencing and Analysis Consortium"/>
            <person name="Wilson R.K."/>
        </authorList>
    </citation>
    <scope>NUCLEOTIDE SEQUENCE [LARGE SCALE GENOMIC DNA]</scope>
    <source>
        <strain evidence="3">PB2801</strain>
    </source>
</reference>
<dbReference type="AlphaFoldDB" id="G0PKS0"/>
<dbReference type="OrthoDB" id="10453205at2759"/>
<sequence length="99" mass="11612">MSSTIRHTLQQIYWRVIDHPFDSIESILAIIIPLGVVALMFQWRVKQSMKKQKKLAARRERLMKKLKKYENGGAGEEEEDDDVIKEAIKLMEEKAKKLN</sequence>
<accession>G0PKS0</accession>
<dbReference type="Proteomes" id="UP000008068">
    <property type="component" value="Unassembled WGS sequence"/>
</dbReference>